<accession>A0AC61S5A4</accession>
<reference evidence="1" key="1">
    <citation type="submission" date="2019-04" db="EMBL/GenBank/DDBJ databases">
        <title>Microbes associate with the intestines of laboratory mice.</title>
        <authorList>
            <person name="Navarre W."/>
            <person name="Wong E."/>
            <person name="Huang K.C."/>
            <person name="Tropini C."/>
            <person name="Ng K."/>
            <person name="Yu B."/>
        </authorList>
    </citation>
    <scope>NUCLEOTIDE SEQUENCE</scope>
    <source>
        <strain evidence="1">NM86_A22</strain>
    </source>
</reference>
<dbReference type="Proteomes" id="UP000305401">
    <property type="component" value="Unassembled WGS sequence"/>
</dbReference>
<dbReference type="EMBL" id="SSTG01000073">
    <property type="protein sequence ID" value="THG50080.1"/>
    <property type="molecule type" value="Genomic_DNA"/>
</dbReference>
<protein>
    <submittedName>
        <fullName evidence="1">TolC family protein</fullName>
    </submittedName>
</protein>
<sequence length="492" mass="54346">MLQKAMKFVLLQAVITCFAPTCINAQDINNAGSTAYSIDSCRQLAINNNKQLRIKAEKVRAAGYQKKEAAAAYLPALDFAGGYTYNQKEISVFGSDQLLPIKSFDGKGYSFDLVTGPDGKPIMVDGKPVPKQMAYLPKEALSYDIHNVFFGAITLTQPIYMGGKIVAMNKITHYAEELARALQDDAAEDVIYSVDAAYWQVVSLRAKLDLATNYVALLDTLQRNVKAMVEQGVATRSDLLTVDVKLNQANVDLTKVDNGLRLSRMALAQICGLPVDTEMILADENPTYNTTQHPESEPAATTYNMADVYSRRPDLRALETGVKITQQQSKVAMSSMLPNLALVGAYSFSNPNMFNGFKNRFAGAFSVGAMLKIPLWHWGGNYNKYKAAKSEETIMKLQVEDAKEMIALQVSQASFKTREAVKTRIMTRSNLAKANENLRQATLAFREGIMTADNVMEAQTAWLKANSENIDAEIDERLTSTYLSKVLGTMTY</sequence>
<proteinExistence type="predicted"/>
<evidence type="ECO:0000313" key="1">
    <source>
        <dbReference type="EMBL" id="THG50080.1"/>
    </source>
</evidence>
<organism evidence="1 2">
    <name type="scientific">Muribaculum caecicola</name>
    <dbReference type="NCBI Taxonomy" id="3038144"/>
    <lineage>
        <taxon>Bacteria</taxon>
        <taxon>Pseudomonadati</taxon>
        <taxon>Bacteroidota</taxon>
        <taxon>Bacteroidia</taxon>
        <taxon>Bacteroidales</taxon>
        <taxon>Muribaculaceae</taxon>
        <taxon>Muribaculum</taxon>
    </lineage>
</organism>
<gene>
    <name evidence="1" type="ORF">E5990_06680</name>
</gene>
<comment type="caution">
    <text evidence="1">The sequence shown here is derived from an EMBL/GenBank/DDBJ whole genome shotgun (WGS) entry which is preliminary data.</text>
</comment>
<name>A0AC61S5A4_9BACT</name>
<evidence type="ECO:0000313" key="2">
    <source>
        <dbReference type="Proteomes" id="UP000305401"/>
    </source>
</evidence>
<keyword evidence="2" id="KW-1185">Reference proteome</keyword>